<dbReference type="Proteomes" id="UP000783863">
    <property type="component" value="Unassembled WGS sequence"/>
</dbReference>
<reference evidence="1" key="1">
    <citation type="submission" date="2021-06" db="EMBL/GenBank/DDBJ databases">
        <title>Halomicroarcula sp. F24A a new haloarchaeum isolated from saline soil.</title>
        <authorList>
            <person name="Duran-Viseras A."/>
            <person name="Sanchez-Porro C."/>
            <person name="Ventosa A."/>
        </authorList>
    </citation>
    <scope>NUCLEOTIDE SEQUENCE</scope>
    <source>
        <strain evidence="1">F24A</strain>
    </source>
</reference>
<protein>
    <submittedName>
        <fullName evidence="1">Uncharacterized protein</fullName>
    </submittedName>
</protein>
<evidence type="ECO:0000313" key="2">
    <source>
        <dbReference type="Proteomes" id="UP000783863"/>
    </source>
</evidence>
<comment type="caution">
    <text evidence="1">The sequence shown here is derived from an EMBL/GenBank/DDBJ whole genome shotgun (WGS) entry which is preliminary data.</text>
</comment>
<name>A0A8J8C9E8_9EURY</name>
<proteinExistence type="predicted"/>
<dbReference type="AlphaFoldDB" id="A0A8J8C9E8"/>
<evidence type="ECO:0000313" key="1">
    <source>
        <dbReference type="EMBL" id="MBX0304139.1"/>
    </source>
</evidence>
<accession>A0A8J8C9E8</accession>
<organism evidence="1 2">
    <name type="scientific">Haloarcula salinisoli</name>
    <dbReference type="NCBI Taxonomy" id="2487746"/>
    <lineage>
        <taxon>Archaea</taxon>
        <taxon>Methanobacteriati</taxon>
        <taxon>Methanobacteriota</taxon>
        <taxon>Stenosarchaea group</taxon>
        <taxon>Halobacteria</taxon>
        <taxon>Halobacteriales</taxon>
        <taxon>Haloarculaceae</taxon>
        <taxon>Haloarcula</taxon>
    </lineage>
</organism>
<dbReference type="EMBL" id="RKLQ01000002">
    <property type="protein sequence ID" value="MBX0304139.1"/>
    <property type="molecule type" value="Genomic_DNA"/>
</dbReference>
<dbReference type="RefSeq" id="WP_220588370.1">
    <property type="nucleotide sequence ID" value="NZ_RKLQ01000002.1"/>
</dbReference>
<keyword evidence="2" id="KW-1185">Reference proteome</keyword>
<sequence>MSSQLTVKAVDRDDDHYQVQFRETDDFDDLTTPDWARELAESELPGSDVQMGREETDEWRIQSVRVPADRVDGDGDAARKALQVVSLVTDHEMFESE</sequence>
<gene>
    <name evidence="1" type="ORF">EGD98_10720</name>
</gene>